<proteinExistence type="predicted"/>
<dbReference type="HOGENOM" id="CLU_2705693_0_0_1"/>
<gene>
    <name evidence="1" type="ORF">PILCRDRAFT_816184</name>
</gene>
<organism evidence="1 2">
    <name type="scientific">Piloderma croceum (strain F 1598)</name>
    <dbReference type="NCBI Taxonomy" id="765440"/>
    <lineage>
        <taxon>Eukaryota</taxon>
        <taxon>Fungi</taxon>
        <taxon>Dikarya</taxon>
        <taxon>Basidiomycota</taxon>
        <taxon>Agaricomycotina</taxon>
        <taxon>Agaricomycetes</taxon>
        <taxon>Agaricomycetidae</taxon>
        <taxon>Atheliales</taxon>
        <taxon>Atheliaceae</taxon>
        <taxon>Piloderma</taxon>
    </lineage>
</organism>
<protein>
    <submittedName>
        <fullName evidence="1">Uncharacterized protein</fullName>
    </submittedName>
</protein>
<sequence>MTVIPLSRSFLRAKTMFVRYIAGLPTKFSQVGFTQRRVRKTKDIHLKARNVSNILCLTSESDVEVEHMRCSCG</sequence>
<name>A0A0C3FQ48_PILCF</name>
<dbReference type="EMBL" id="KN832982">
    <property type="protein sequence ID" value="KIM86245.1"/>
    <property type="molecule type" value="Genomic_DNA"/>
</dbReference>
<evidence type="ECO:0000313" key="2">
    <source>
        <dbReference type="Proteomes" id="UP000054166"/>
    </source>
</evidence>
<evidence type="ECO:0000313" key="1">
    <source>
        <dbReference type="EMBL" id="KIM86245.1"/>
    </source>
</evidence>
<reference evidence="2" key="2">
    <citation type="submission" date="2015-01" db="EMBL/GenBank/DDBJ databases">
        <title>Evolutionary Origins and Diversification of the Mycorrhizal Mutualists.</title>
        <authorList>
            <consortium name="DOE Joint Genome Institute"/>
            <consortium name="Mycorrhizal Genomics Consortium"/>
            <person name="Kohler A."/>
            <person name="Kuo A."/>
            <person name="Nagy L.G."/>
            <person name="Floudas D."/>
            <person name="Copeland A."/>
            <person name="Barry K.W."/>
            <person name="Cichocki N."/>
            <person name="Veneault-Fourrey C."/>
            <person name="LaButti K."/>
            <person name="Lindquist E.A."/>
            <person name="Lipzen A."/>
            <person name="Lundell T."/>
            <person name="Morin E."/>
            <person name="Murat C."/>
            <person name="Riley R."/>
            <person name="Ohm R."/>
            <person name="Sun H."/>
            <person name="Tunlid A."/>
            <person name="Henrissat B."/>
            <person name="Grigoriev I.V."/>
            <person name="Hibbett D.S."/>
            <person name="Martin F."/>
        </authorList>
    </citation>
    <scope>NUCLEOTIDE SEQUENCE [LARGE SCALE GENOMIC DNA]</scope>
    <source>
        <strain evidence="2">F 1598</strain>
    </source>
</reference>
<reference evidence="1 2" key="1">
    <citation type="submission" date="2014-04" db="EMBL/GenBank/DDBJ databases">
        <authorList>
            <consortium name="DOE Joint Genome Institute"/>
            <person name="Kuo A."/>
            <person name="Tarkka M."/>
            <person name="Buscot F."/>
            <person name="Kohler A."/>
            <person name="Nagy L.G."/>
            <person name="Floudas D."/>
            <person name="Copeland A."/>
            <person name="Barry K.W."/>
            <person name="Cichocki N."/>
            <person name="Veneault-Fourrey C."/>
            <person name="LaButti K."/>
            <person name="Lindquist E.A."/>
            <person name="Lipzen A."/>
            <person name="Lundell T."/>
            <person name="Morin E."/>
            <person name="Murat C."/>
            <person name="Sun H."/>
            <person name="Tunlid A."/>
            <person name="Henrissat B."/>
            <person name="Grigoriev I.V."/>
            <person name="Hibbett D.S."/>
            <person name="Martin F."/>
            <person name="Nordberg H.P."/>
            <person name="Cantor M.N."/>
            <person name="Hua S.X."/>
        </authorList>
    </citation>
    <scope>NUCLEOTIDE SEQUENCE [LARGE SCALE GENOMIC DNA]</scope>
    <source>
        <strain evidence="1 2">F 1598</strain>
    </source>
</reference>
<dbReference type="Proteomes" id="UP000054166">
    <property type="component" value="Unassembled WGS sequence"/>
</dbReference>
<dbReference type="AlphaFoldDB" id="A0A0C3FQ48"/>
<dbReference type="InParanoid" id="A0A0C3FQ48"/>
<keyword evidence="2" id="KW-1185">Reference proteome</keyword>
<accession>A0A0C3FQ48</accession>